<keyword evidence="2" id="KW-0732">Signal</keyword>
<evidence type="ECO:0000256" key="2">
    <source>
        <dbReference type="ARBA" id="ARBA00022729"/>
    </source>
</evidence>
<accession>A0AAU9W518</accession>
<dbReference type="Gene3D" id="2.60.40.2080">
    <property type="match status" value="2"/>
</dbReference>
<dbReference type="Pfam" id="PF00059">
    <property type="entry name" value="Lectin_C"/>
    <property type="match status" value="1"/>
</dbReference>
<feature type="domain" description="C-type lectin" evidence="7">
    <location>
        <begin position="574"/>
        <end position="693"/>
    </location>
</feature>
<dbReference type="SMART" id="SM00280">
    <property type="entry name" value="KAZAL"/>
    <property type="match status" value="1"/>
</dbReference>
<dbReference type="Gene3D" id="3.30.60.30">
    <property type="match status" value="1"/>
</dbReference>
<dbReference type="SUPFAM" id="SSF100895">
    <property type="entry name" value="Kazal-type serine protease inhibitors"/>
    <property type="match status" value="1"/>
</dbReference>
<dbReference type="FunFam" id="3.90.215.10:FF:000001">
    <property type="entry name" value="Tenascin isoform 1"/>
    <property type="match status" value="1"/>
</dbReference>
<dbReference type="SUPFAM" id="SSF56496">
    <property type="entry name" value="Fibrinogen C-terminal domain-like"/>
    <property type="match status" value="1"/>
</dbReference>
<dbReference type="PROSITE" id="PS51406">
    <property type="entry name" value="FIBRINOGEN_C_2"/>
    <property type="match status" value="1"/>
</dbReference>
<evidence type="ECO:0000313" key="11">
    <source>
        <dbReference type="Proteomes" id="UP001159428"/>
    </source>
</evidence>
<feature type="domain" description="Fibrinogen C-terminal" evidence="8">
    <location>
        <begin position="776"/>
        <end position="989"/>
    </location>
</feature>
<dbReference type="GO" id="GO:0007155">
    <property type="term" value="P:cell adhesion"/>
    <property type="evidence" value="ECO:0007669"/>
    <property type="project" value="InterPro"/>
</dbReference>
<dbReference type="InterPro" id="IPR049883">
    <property type="entry name" value="NOTCH1_EGF-like"/>
</dbReference>
<gene>
    <name evidence="10" type="ORF">PMEA_00034630</name>
</gene>
<dbReference type="InterPro" id="IPR000742">
    <property type="entry name" value="EGF"/>
</dbReference>
<dbReference type="PANTHER" id="PTHR19143:SF458">
    <property type="entry name" value="FIBRINOGEN C-TERMINAL DOMAIN-CONTAINING PROTEIN-RELATED"/>
    <property type="match status" value="1"/>
</dbReference>
<dbReference type="SMART" id="SM00181">
    <property type="entry name" value="EGF"/>
    <property type="match status" value="2"/>
</dbReference>
<dbReference type="InterPro" id="IPR001304">
    <property type="entry name" value="C-type_lectin-like"/>
</dbReference>
<dbReference type="PROSITE" id="PS01186">
    <property type="entry name" value="EGF_2"/>
    <property type="match status" value="1"/>
</dbReference>
<dbReference type="InterPro" id="IPR001881">
    <property type="entry name" value="EGF-like_Ca-bd_dom"/>
</dbReference>
<evidence type="ECO:0000259" key="6">
    <source>
        <dbReference type="PROSITE" id="PS50026"/>
    </source>
</evidence>
<evidence type="ECO:0000259" key="7">
    <source>
        <dbReference type="PROSITE" id="PS50041"/>
    </source>
</evidence>
<evidence type="ECO:0000259" key="8">
    <source>
        <dbReference type="PROSITE" id="PS51406"/>
    </source>
</evidence>
<keyword evidence="4" id="KW-1015">Disulfide bond</keyword>
<dbReference type="Gene3D" id="3.10.100.10">
    <property type="entry name" value="Mannose-Binding Protein A, subunit A"/>
    <property type="match status" value="1"/>
</dbReference>
<dbReference type="FunFam" id="2.10.25.10:FF:000038">
    <property type="entry name" value="Fibrillin 2"/>
    <property type="match status" value="1"/>
</dbReference>
<evidence type="ECO:0000313" key="10">
    <source>
        <dbReference type="EMBL" id="CAH3104301.1"/>
    </source>
</evidence>
<feature type="domain" description="Kazal-like" evidence="9">
    <location>
        <begin position="230"/>
        <end position="277"/>
    </location>
</feature>
<dbReference type="Gene3D" id="3.90.215.10">
    <property type="entry name" value="Gamma Fibrinogen, chain A, domain 1"/>
    <property type="match status" value="1"/>
</dbReference>
<organism evidence="10 11">
    <name type="scientific">Pocillopora meandrina</name>
    <dbReference type="NCBI Taxonomy" id="46732"/>
    <lineage>
        <taxon>Eukaryota</taxon>
        <taxon>Metazoa</taxon>
        <taxon>Cnidaria</taxon>
        <taxon>Anthozoa</taxon>
        <taxon>Hexacorallia</taxon>
        <taxon>Scleractinia</taxon>
        <taxon>Astrocoeniina</taxon>
        <taxon>Pocilloporidae</taxon>
        <taxon>Pocillopora</taxon>
    </lineage>
</organism>
<comment type="caution">
    <text evidence="10">The sequence shown here is derived from an EMBL/GenBank/DDBJ whole genome shotgun (WGS) entry which is preliminary data.</text>
</comment>
<dbReference type="PROSITE" id="PS00615">
    <property type="entry name" value="C_TYPE_LECTIN_1"/>
    <property type="match status" value="1"/>
</dbReference>
<dbReference type="AlphaFoldDB" id="A0AAU9W518"/>
<dbReference type="InterPro" id="IPR016186">
    <property type="entry name" value="C-type_lectin-like/link_sf"/>
</dbReference>
<dbReference type="Gene3D" id="2.10.25.10">
    <property type="entry name" value="Laminin"/>
    <property type="match status" value="1"/>
</dbReference>
<dbReference type="EMBL" id="CALNXJ010000009">
    <property type="protein sequence ID" value="CAH3104301.1"/>
    <property type="molecule type" value="Genomic_DNA"/>
</dbReference>
<dbReference type="SUPFAM" id="SSF56436">
    <property type="entry name" value="C-type lectin-like"/>
    <property type="match status" value="1"/>
</dbReference>
<dbReference type="SMART" id="SM00186">
    <property type="entry name" value="FBG"/>
    <property type="match status" value="1"/>
</dbReference>
<evidence type="ECO:0000256" key="1">
    <source>
        <dbReference type="ARBA" id="ARBA00022536"/>
    </source>
</evidence>
<dbReference type="InterPro" id="IPR018378">
    <property type="entry name" value="C-type_lectin_CS"/>
</dbReference>
<dbReference type="InterPro" id="IPR020837">
    <property type="entry name" value="Fibrinogen_CS"/>
</dbReference>
<feature type="domain" description="EGF-like" evidence="6">
    <location>
        <begin position="695"/>
        <end position="735"/>
    </location>
</feature>
<dbReference type="SMART" id="SM00179">
    <property type="entry name" value="EGF_CA"/>
    <property type="match status" value="1"/>
</dbReference>
<dbReference type="PROSITE" id="PS50026">
    <property type="entry name" value="EGF_3"/>
    <property type="match status" value="1"/>
</dbReference>
<dbReference type="PANTHER" id="PTHR19143">
    <property type="entry name" value="FIBRINOGEN/TENASCIN/ANGIOPOEITIN"/>
    <property type="match status" value="1"/>
</dbReference>
<dbReference type="Proteomes" id="UP001159428">
    <property type="component" value="Unassembled WGS sequence"/>
</dbReference>
<dbReference type="GO" id="GO:0030246">
    <property type="term" value="F:carbohydrate binding"/>
    <property type="evidence" value="ECO:0007669"/>
    <property type="project" value="InterPro"/>
</dbReference>
<dbReference type="Pfam" id="PF09458">
    <property type="entry name" value="H_lectin"/>
    <property type="match status" value="1"/>
</dbReference>
<dbReference type="SMART" id="SM00034">
    <property type="entry name" value="CLECT"/>
    <property type="match status" value="1"/>
</dbReference>
<dbReference type="Pfam" id="PF07648">
    <property type="entry name" value="Kazal_2"/>
    <property type="match status" value="1"/>
</dbReference>
<name>A0AAU9W518_9CNID</name>
<evidence type="ECO:0000259" key="9">
    <source>
        <dbReference type="PROSITE" id="PS51465"/>
    </source>
</evidence>
<sequence>MIDWFAFQGSQSGVSHGQIRFNLFTTGSRCKWVKFSQAFSSVPKIHVTVQHGIPNKEQDAMNVWITNVSANRFEVCLQESTTFSGLHDKLSVNWMAFEYYPSVWEAKESSLVKFSENEVPSARDSYALCKNVSFSSPFYSAPVVLTTVISGVGNNANSGCPAKGPLITWLEEISTYYFRVCIKDSAGYDGQRSKVLIDYLVIGDLDPCTNASCKYYSHCLALSPNRFTCACESSCPSYEEQVCASNGRTFTNLCLLKEEICRTRGNYTKYHPGSCEGFPLQKGRHQFRNVPSWAEDHCEVIKFKPFRFYPDQKIYIHLTVNHANYSDSTVVHEATTPWVESVNSTQFTACVTRAGRNDYPSDSFATVDWVAHQGAPSGGVAGEKWFSRWWTGTSCQTVTFSKGKYSKPPTIFATAEHYRSRLRHDATTVWLEDVTATSFKICLRELQNFAGVHEDISVNWLAFDSLHRPLFSEHSEVTFQNDVLPSESDNFAFCKNVSFRWSYRKTPTVLLTAKHSTNDGNAATECNGIASWIEFITCSGFRICVKELFIQRFDPLTVSYAVLTDICEDDWEYLNGYCYRKVSSCDSWSNGQGTCAALGANLPSIHSQEENVFVQSLHGGEHSWLGLSDTKSEGPGGNFAWSDGAPFDFNFWAQHQPKKSHKQNCVHTLGFLQDHLYKWKDVNCTECHRFTCKKDYNECKDLSFDCPENATCVNRDGTYSCRCPSGFRLDGKNCSGLSYVERSSSKLRKKALKFGQTSTAFLFCSFLFSLTVSKCLNLDSAAKNCAELYKSGKSTSGVYAIDPDGSGAFDVYCDQTTAGGGWTVFQKRLDGSVSFYRGWTDYKNGFGDLNGEFWLGLDKIHRLTKTKKRLRVDLMDTKGNTAYAEYDMFAVTSERTKYKLSLGTYSGTAGDSLIYHNVRPFSTKDQDNGVGNCAVLYKGAWWYSGCHQSNLNGLYRHGKHSSYADGVNWRLWKGYYYSAKRAEMKIRPA</sequence>
<dbReference type="Pfam" id="PF07645">
    <property type="entry name" value="EGF_CA"/>
    <property type="match status" value="1"/>
</dbReference>
<dbReference type="PROSITE" id="PS01187">
    <property type="entry name" value="EGF_CA"/>
    <property type="match status" value="1"/>
</dbReference>
<dbReference type="NCBIfam" id="NF040941">
    <property type="entry name" value="GGGWT_bact"/>
    <property type="match status" value="1"/>
</dbReference>
<dbReference type="SUPFAM" id="SSF57196">
    <property type="entry name" value="EGF/Laminin"/>
    <property type="match status" value="1"/>
</dbReference>
<dbReference type="PROSITE" id="PS00514">
    <property type="entry name" value="FIBRINOGEN_C_1"/>
    <property type="match status" value="1"/>
</dbReference>
<dbReference type="CDD" id="cd00087">
    <property type="entry name" value="FReD"/>
    <property type="match status" value="1"/>
</dbReference>
<dbReference type="InterPro" id="IPR002181">
    <property type="entry name" value="Fibrinogen_a/b/g_C_dom"/>
</dbReference>
<proteinExistence type="predicted"/>
<comment type="caution">
    <text evidence="5">Lacks conserved residue(s) required for the propagation of feature annotation.</text>
</comment>
<dbReference type="Pfam" id="PF00147">
    <property type="entry name" value="Fibrinogen_C"/>
    <property type="match status" value="1"/>
</dbReference>
<evidence type="ECO:0000256" key="5">
    <source>
        <dbReference type="PROSITE-ProRule" id="PRU00076"/>
    </source>
</evidence>
<evidence type="ECO:0000256" key="4">
    <source>
        <dbReference type="ARBA" id="ARBA00023157"/>
    </source>
</evidence>
<dbReference type="SUPFAM" id="SSF141086">
    <property type="entry name" value="Agglutinin HPA-like"/>
    <property type="match status" value="1"/>
</dbReference>
<dbReference type="PROSITE" id="PS51465">
    <property type="entry name" value="KAZAL_2"/>
    <property type="match status" value="1"/>
</dbReference>
<dbReference type="PROSITE" id="PS50041">
    <property type="entry name" value="C_TYPE_LECTIN_2"/>
    <property type="match status" value="1"/>
</dbReference>
<dbReference type="InterPro" id="IPR018097">
    <property type="entry name" value="EGF_Ca-bd_CS"/>
</dbReference>
<dbReference type="InterPro" id="IPR036058">
    <property type="entry name" value="Kazal_dom_sf"/>
</dbReference>
<dbReference type="InterPro" id="IPR037221">
    <property type="entry name" value="H-type_lectin_dom_sf"/>
</dbReference>
<dbReference type="InterPro" id="IPR050373">
    <property type="entry name" value="Fibrinogen_C-term_domain"/>
</dbReference>
<dbReference type="InterPro" id="IPR016187">
    <property type="entry name" value="CTDL_fold"/>
</dbReference>
<reference evidence="10 11" key="1">
    <citation type="submission" date="2022-05" db="EMBL/GenBank/DDBJ databases">
        <authorList>
            <consortium name="Genoscope - CEA"/>
            <person name="William W."/>
        </authorList>
    </citation>
    <scope>NUCLEOTIDE SEQUENCE [LARGE SCALE GENOMIC DNA]</scope>
</reference>
<keyword evidence="11" id="KW-1185">Reference proteome</keyword>
<dbReference type="GO" id="GO:0005509">
    <property type="term" value="F:calcium ion binding"/>
    <property type="evidence" value="ECO:0007669"/>
    <property type="project" value="InterPro"/>
</dbReference>
<dbReference type="InterPro" id="IPR014716">
    <property type="entry name" value="Fibrinogen_a/b/g_C_1"/>
</dbReference>
<dbReference type="GO" id="GO:0005615">
    <property type="term" value="C:extracellular space"/>
    <property type="evidence" value="ECO:0007669"/>
    <property type="project" value="TreeGrafter"/>
</dbReference>
<dbReference type="CDD" id="cd00104">
    <property type="entry name" value="KAZAL_FS"/>
    <property type="match status" value="1"/>
</dbReference>
<protein>
    <submittedName>
        <fullName evidence="10">Uncharacterized protein</fullName>
    </submittedName>
</protein>
<dbReference type="InterPro" id="IPR000152">
    <property type="entry name" value="EGF-type_Asp/Asn_hydroxyl_site"/>
</dbReference>
<keyword evidence="3" id="KW-0677">Repeat</keyword>
<dbReference type="InterPro" id="IPR002350">
    <property type="entry name" value="Kazal_dom"/>
</dbReference>
<dbReference type="InterPro" id="IPR036056">
    <property type="entry name" value="Fibrinogen-like_C"/>
</dbReference>
<dbReference type="CDD" id="cd00054">
    <property type="entry name" value="EGF_CA"/>
    <property type="match status" value="1"/>
</dbReference>
<dbReference type="PROSITE" id="PS00010">
    <property type="entry name" value="ASX_HYDROXYL"/>
    <property type="match status" value="1"/>
</dbReference>
<evidence type="ECO:0000256" key="3">
    <source>
        <dbReference type="ARBA" id="ARBA00022737"/>
    </source>
</evidence>
<keyword evidence="1 5" id="KW-0245">EGF-like domain</keyword>
<dbReference type="InterPro" id="IPR019019">
    <property type="entry name" value="H-type_lectin_domain"/>
</dbReference>